<feature type="region of interest" description="Disordered" evidence="1">
    <location>
        <begin position="1"/>
        <end position="21"/>
    </location>
</feature>
<proteinExistence type="predicted"/>
<sequence>MKRRLGSQIENENESRRRALPSHGVMGSQMKWVLNGRQLRSKQNIKTTANRGVLQYGFSWPCTGYCWSNVCSVFSEVGGGHTLKTGMGVQEDFVLDTEVNGKPVQCVKDGGDVLVLPDPHQYPGSAVLFH</sequence>
<name>A0ABV0S4Y7_9TELE</name>
<accession>A0ABV0S4Y7</accession>
<dbReference type="EMBL" id="JAHRIN010068551">
    <property type="protein sequence ID" value="MEQ2215610.1"/>
    <property type="molecule type" value="Genomic_DNA"/>
</dbReference>
<keyword evidence="3" id="KW-1185">Reference proteome</keyword>
<reference evidence="2 3" key="1">
    <citation type="submission" date="2021-06" db="EMBL/GenBank/DDBJ databases">
        <authorList>
            <person name="Palmer J.M."/>
        </authorList>
    </citation>
    <scope>NUCLEOTIDE SEQUENCE [LARGE SCALE GENOMIC DNA]</scope>
    <source>
        <strain evidence="2 3">XC_2019</strain>
        <tissue evidence="2">Muscle</tissue>
    </source>
</reference>
<organism evidence="2 3">
    <name type="scientific">Xenoophorus captivus</name>
    <dbReference type="NCBI Taxonomy" id="1517983"/>
    <lineage>
        <taxon>Eukaryota</taxon>
        <taxon>Metazoa</taxon>
        <taxon>Chordata</taxon>
        <taxon>Craniata</taxon>
        <taxon>Vertebrata</taxon>
        <taxon>Euteleostomi</taxon>
        <taxon>Actinopterygii</taxon>
        <taxon>Neopterygii</taxon>
        <taxon>Teleostei</taxon>
        <taxon>Neoteleostei</taxon>
        <taxon>Acanthomorphata</taxon>
        <taxon>Ovalentaria</taxon>
        <taxon>Atherinomorphae</taxon>
        <taxon>Cyprinodontiformes</taxon>
        <taxon>Goodeidae</taxon>
        <taxon>Xenoophorus</taxon>
    </lineage>
</organism>
<evidence type="ECO:0000313" key="2">
    <source>
        <dbReference type="EMBL" id="MEQ2215610.1"/>
    </source>
</evidence>
<evidence type="ECO:0000256" key="1">
    <source>
        <dbReference type="SAM" id="MobiDB-lite"/>
    </source>
</evidence>
<dbReference type="Proteomes" id="UP001434883">
    <property type="component" value="Unassembled WGS sequence"/>
</dbReference>
<protein>
    <submittedName>
        <fullName evidence="2">Uncharacterized protein</fullName>
    </submittedName>
</protein>
<gene>
    <name evidence="2" type="ORF">XENOCAPTIV_003236</name>
</gene>
<comment type="caution">
    <text evidence="2">The sequence shown here is derived from an EMBL/GenBank/DDBJ whole genome shotgun (WGS) entry which is preliminary data.</text>
</comment>
<evidence type="ECO:0000313" key="3">
    <source>
        <dbReference type="Proteomes" id="UP001434883"/>
    </source>
</evidence>